<comment type="caution">
    <text evidence="2">The sequence shown here is derived from an EMBL/GenBank/DDBJ whole genome shotgun (WGS) entry which is preliminary data.</text>
</comment>
<dbReference type="SUPFAM" id="SSF49373">
    <property type="entry name" value="Invasin/intimin cell-adhesion fragments"/>
    <property type="match status" value="1"/>
</dbReference>
<feature type="domain" description="BIG2" evidence="1">
    <location>
        <begin position="980"/>
        <end position="1065"/>
    </location>
</feature>
<feature type="domain" description="BIG2" evidence="1">
    <location>
        <begin position="419"/>
        <end position="506"/>
    </location>
</feature>
<evidence type="ECO:0000313" key="3">
    <source>
        <dbReference type="Proteomes" id="UP000603641"/>
    </source>
</evidence>
<dbReference type="InterPro" id="IPR008964">
    <property type="entry name" value="Invasin/intimin_cell_adhesion"/>
</dbReference>
<dbReference type="Pfam" id="PF02368">
    <property type="entry name" value="Big_2"/>
    <property type="match status" value="1"/>
</dbReference>
<evidence type="ECO:0000313" key="2">
    <source>
        <dbReference type="EMBL" id="MBD7963135.1"/>
    </source>
</evidence>
<dbReference type="InterPro" id="IPR003343">
    <property type="entry name" value="Big_2"/>
</dbReference>
<keyword evidence="3" id="KW-1185">Reference proteome</keyword>
<dbReference type="EMBL" id="JACSQM010000001">
    <property type="protein sequence ID" value="MBD7963135.1"/>
    <property type="molecule type" value="Genomic_DNA"/>
</dbReference>
<dbReference type="Gene3D" id="2.60.40.1080">
    <property type="match status" value="9"/>
</dbReference>
<protein>
    <recommendedName>
        <fullName evidence="1">BIG2 domain-containing protein</fullName>
    </recommendedName>
</protein>
<evidence type="ECO:0000259" key="1">
    <source>
        <dbReference type="SMART" id="SM00635"/>
    </source>
</evidence>
<feature type="domain" description="BIG2" evidence="1">
    <location>
        <begin position="885"/>
        <end position="970"/>
    </location>
</feature>
<sequence length="1260" mass="136552">MRLTNSIFRKTVTILCAMLIWIIPILAYATEVEIEGPTPDITAPILKNLSISSNEATPENDVKLIAEVNDDLSGVQSVIGYYRSPNNNTKSIGFYLNSNTKNYEATVQFEKYDDSGDWKLYSMSLYDNKENSATIYDIHNTNNSNQTFDFSNYTIHVTGVTPKPPKEDIKAPVLKEIKITNTSVVKVNESATIVADVTDDLSGVSTVSVSFLKPSGKTQNVYLYFNQVSQRFEGKVAIDTHEELGKWKLRYVHMYDNEYNSSTIYDSTLYGTNNLEKRDFSSCVFEVIGTIPDLIAPVFKDLSIEVEQISKTEAIVKYTAEITDNLSGISSVYANFSKPSGKSFSINFTKALNNKFVGTVKIDKYDELGTWKLTSFTIYDNKGNSRYVREKNSGTNEGYYELSKYTFTVRGVITIDPATPSSLDISPDDVTIQPGGEFQLKTILKKTDGTSSDVSLTSSGTKYISTNPEAIHVDDNGLLIVSEEAKPGIVNIQAKYGNLEDNIKITIPGAILKDTLTIKPFNLTLAPGNSKQLYVESNSLNGVTEVTSTSSGIKYSSDNQSVSVNENGLVLVAANAAPANATITIMYKELIEKVSVMITGPPTVKSLAMSPTYGSVPAGETIQLRVRATMSDGSSKDVTNNVTGTTYQSSDQSKALVSENGLITIPLSAENGDVIISAKNNGILTKSKISVSSPVLKEIEVTPNNQILYKEDQLSLSVKGTFSDGEIKDIKLGESGTVYISSVPSRAFVDENGNLTIPKTATYGEAIITIKNGLVKSTIVLTIKENPSKVMNQIKVNGEYFTAFREEAIQLNVSGLYADGIEKDITLSEAGTTYTSSVPSRATVDENGLIKVPSSATYGDVVITIKNGSLRKTVLITVKEAPEIQLKEISVETESVSFHPGNEIYLKVSGLYTDETRKDISNASEGSTYFSSVPSRALVDENGKLFIPLNATYGPVTITVKNGELRTTFIINVEKDTSSTITEIKTNEDNITAFRGSQNQLAVIGILGNGDEKDITAFSTGTSYVSSVPSRATVDENGKITIPSNATYGKVTITIKNGSLRAYLVITVTEDINNTTTDLRVTADKQTAHRGDTIQLSVMGTLGNGEEKDQTLSSEGTTYVSSVPSRAVIDENGKINIPNSATYGNVTITIKNGSLRSQIVIKIEEDLTNVITSLKVEGDTQTLLRGNTTQLTVIGMLGSGNEKDVTLSTEGTTYISSVPSRATINENGLVTIPGNATYGNVTITVKNGKNIKYYTITVSK</sequence>
<feature type="domain" description="BIG2" evidence="1">
    <location>
        <begin position="695"/>
        <end position="780"/>
    </location>
</feature>
<feature type="domain" description="BIG2" evidence="1">
    <location>
        <begin position="512"/>
        <end position="597"/>
    </location>
</feature>
<feature type="domain" description="BIG2" evidence="1">
    <location>
        <begin position="603"/>
        <end position="690"/>
    </location>
</feature>
<reference evidence="2 3" key="1">
    <citation type="submission" date="2020-08" db="EMBL/GenBank/DDBJ databases">
        <title>A Genomic Blueprint of the Chicken Gut Microbiome.</title>
        <authorList>
            <person name="Gilroy R."/>
            <person name="Ravi A."/>
            <person name="Getino M."/>
            <person name="Pursley I."/>
            <person name="Horton D.L."/>
            <person name="Alikhan N.-F."/>
            <person name="Baker D."/>
            <person name="Gharbi K."/>
            <person name="Hall N."/>
            <person name="Watson M."/>
            <person name="Adriaenssens E.M."/>
            <person name="Foster-Nyarko E."/>
            <person name="Jarju S."/>
            <person name="Secka A."/>
            <person name="Antonio M."/>
            <person name="Oren A."/>
            <person name="Chaudhuri R."/>
            <person name="La Ragione R.M."/>
            <person name="Hildebrand F."/>
            <person name="Pallen M.J."/>
        </authorList>
    </citation>
    <scope>NUCLEOTIDE SEQUENCE [LARGE SCALE GENOMIC DNA]</scope>
    <source>
        <strain evidence="2 3">Sa2CUA10</strain>
    </source>
</reference>
<dbReference type="SMART" id="SM00635">
    <property type="entry name" value="BID_2"/>
    <property type="match status" value="9"/>
</dbReference>
<feature type="domain" description="BIG2" evidence="1">
    <location>
        <begin position="790"/>
        <end position="875"/>
    </location>
</feature>
<feature type="domain" description="BIG2" evidence="1">
    <location>
        <begin position="1075"/>
        <end position="1160"/>
    </location>
</feature>
<accession>A0ABR8SI72</accession>
<dbReference type="RefSeq" id="WP_191752523.1">
    <property type="nucleotide sequence ID" value="NZ_JACSQM010000001.1"/>
</dbReference>
<feature type="domain" description="BIG2" evidence="1">
    <location>
        <begin position="1170"/>
        <end position="1255"/>
    </location>
</feature>
<dbReference type="Proteomes" id="UP000603641">
    <property type="component" value="Unassembled WGS sequence"/>
</dbReference>
<proteinExistence type="predicted"/>
<gene>
    <name evidence="2" type="ORF">H9648_03635</name>
</gene>
<organism evidence="2 3">
    <name type="scientific">Fictibacillus norfolkensis</name>
    <dbReference type="NCBI Taxonomy" id="2762233"/>
    <lineage>
        <taxon>Bacteria</taxon>
        <taxon>Bacillati</taxon>
        <taxon>Bacillota</taxon>
        <taxon>Bacilli</taxon>
        <taxon>Bacillales</taxon>
        <taxon>Fictibacillaceae</taxon>
        <taxon>Fictibacillus</taxon>
    </lineage>
</organism>
<name>A0ABR8SI72_9BACL</name>